<evidence type="ECO:0000313" key="1">
    <source>
        <dbReference type="EMBL" id="KAJ2969946.1"/>
    </source>
</evidence>
<dbReference type="Proteomes" id="UP001143856">
    <property type="component" value="Unassembled WGS sequence"/>
</dbReference>
<evidence type="ECO:0000313" key="2">
    <source>
        <dbReference type="Proteomes" id="UP001143856"/>
    </source>
</evidence>
<keyword evidence="2" id="KW-1185">Reference proteome</keyword>
<sequence length="87" mass="9846">MLGSLLRRRLEFVGERAAANPPSVMALDLCTTHPAFQRRGIGAKLVQWGLDEAHRRGIPGADIEYELDDEFKGRDQPANVFMLYSRF</sequence>
<organism evidence="1 2">
    <name type="scientific">Xylaria curta</name>
    <dbReference type="NCBI Taxonomy" id="42375"/>
    <lineage>
        <taxon>Eukaryota</taxon>
        <taxon>Fungi</taxon>
        <taxon>Dikarya</taxon>
        <taxon>Ascomycota</taxon>
        <taxon>Pezizomycotina</taxon>
        <taxon>Sordariomycetes</taxon>
        <taxon>Xylariomycetidae</taxon>
        <taxon>Xylariales</taxon>
        <taxon>Xylariaceae</taxon>
        <taxon>Xylaria</taxon>
    </lineage>
</organism>
<proteinExistence type="predicted"/>
<comment type="caution">
    <text evidence="1">The sequence shown here is derived from an EMBL/GenBank/DDBJ whole genome shotgun (WGS) entry which is preliminary data.</text>
</comment>
<gene>
    <name evidence="1" type="ORF">NUW58_g9845</name>
</gene>
<reference evidence="1" key="1">
    <citation type="submission" date="2022-10" db="EMBL/GenBank/DDBJ databases">
        <title>Genome Sequence of Xylaria curta.</title>
        <authorList>
            <person name="Buettner E."/>
        </authorList>
    </citation>
    <scope>NUCLEOTIDE SEQUENCE</scope>
    <source>
        <strain evidence="1">Babe10</strain>
    </source>
</reference>
<protein>
    <submittedName>
        <fullName evidence="1">Uncharacterized protein</fullName>
    </submittedName>
</protein>
<dbReference type="EMBL" id="JAPDGR010003841">
    <property type="protein sequence ID" value="KAJ2969946.1"/>
    <property type="molecule type" value="Genomic_DNA"/>
</dbReference>
<name>A0ACC1MTK6_9PEZI</name>
<accession>A0ACC1MTK6</accession>